<feature type="compositionally biased region" description="Acidic residues" evidence="1">
    <location>
        <begin position="1406"/>
        <end position="1417"/>
    </location>
</feature>
<feature type="compositionally biased region" description="Low complexity" evidence="1">
    <location>
        <begin position="2100"/>
        <end position="2128"/>
    </location>
</feature>
<organism evidence="2 3">
    <name type="scientific">Pholiota conissans</name>
    <dbReference type="NCBI Taxonomy" id="109636"/>
    <lineage>
        <taxon>Eukaryota</taxon>
        <taxon>Fungi</taxon>
        <taxon>Dikarya</taxon>
        <taxon>Basidiomycota</taxon>
        <taxon>Agaricomycotina</taxon>
        <taxon>Agaricomycetes</taxon>
        <taxon>Agaricomycetidae</taxon>
        <taxon>Agaricales</taxon>
        <taxon>Agaricineae</taxon>
        <taxon>Strophariaceae</taxon>
        <taxon>Pholiota</taxon>
    </lineage>
</organism>
<dbReference type="Proteomes" id="UP000807469">
    <property type="component" value="Unassembled WGS sequence"/>
</dbReference>
<accession>A0A9P5Z8M0</accession>
<feature type="compositionally biased region" description="Low complexity" evidence="1">
    <location>
        <begin position="1513"/>
        <end position="1557"/>
    </location>
</feature>
<feature type="compositionally biased region" description="Acidic residues" evidence="1">
    <location>
        <begin position="1098"/>
        <end position="1107"/>
    </location>
</feature>
<evidence type="ECO:0000313" key="3">
    <source>
        <dbReference type="Proteomes" id="UP000807469"/>
    </source>
</evidence>
<feature type="compositionally biased region" description="Basic and acidic residues" evidence="1">
    <location>
        <begin position="1425"/>
        <end position="1435"/>
    </location>
</feature>
<feature type="compositionally biased region" description="Basic and acidic residues" evidence="1">
    <location>
        <begin position="246"/>
        <end position="255"/>
    </location>
</feature>
<protein>
    <submittedName>
        <fullName evidence="2">Uncharacterized protein</fullName>
    </submittedName>
</protein>
<feature type="region of interest" description="Disordered" evidence="1">
    <location>
        <begin position="1280"/>
        <end position="1299"/>
    </location>
</feature>
<feature type="region of interest" description="Disordered" evidence="1">
    <location>
        <begin position="1857"/>
        <end position="1890"/>
    </location>
</feature>
<feature type="compositionally biased region" description="Acidic residues" evidence="1">
    <location>
        <begin position="1289"/>
        <end position="1299"/>
    </location>
</feature>
<evidence type="ECO:0000256" key="1">
    <source>
        <dbReference type="SAM" id="MobiDB-lite"/>
    </source>
</evidence>
<feature type="compositionally biased region" description="Low complexity" evidence="1">
    <location>
        <begin position="1032"/>
        <end position="1061"/>
    </location>
</feature>
<feature type="compositionally biased region" description="Basic and acidic residues" evidence="1">
    <location>
        <begin position="224"/>
        <end position="239"/>
    </location>
</feature>
<feature type="compositionally biased region" description="Basic and acidic residues" evidence="1">
    <location>
        <begin position="389"/>
        <end position="409"/>
    </location>
</feature>
<feature type="region of interest" description="Disordered" evidence="1">
    <location>
        <begin position="1513"/>
        <end position="1575"/>
    </location>
</feature>
<feature type="region of interest" description="Disordered" evidence="1">
    <location>
        <begin position="1"/>
        <end position="30"/>
    </location>
</feature>
<feature type="compositionally biased region" description="Polar residues" evidence="1">
    <location>
        <begin position="452"/>
        <end position="462"/>
    </location>
</feature>
<feature type="compositionally biased region" description="Low complexity" evidence="1">
    <location>
        <begin position="2141"/>
        <end position="2152"/>
    </location>
</feature>
<feature type="compositionally biased region" description="Basic and acidic residues" evidence="1">
    <location>
        <begin position="418"/>
        <end position="428"/>
    </location>
</feature>
<keyword evidence="3" id="KW-1185">Reference proteome</keyword>
<feature type="region of interest" description="Disordered" evidence="1">
    <location>
        <begin position="907"/>
        <end position="951"/>
    </location>
</feature>
<feature type="compositionally biased region" description="Polar residues" evidence="1">
    <location>
        <begin position="1"/>
        <end position="28"/>
    </location>
</feature>
<feature type="region of interest" description="Disordered" evidence="1">
    <location>
        <begin position="307"/>
        <end position="336"/>
    </location>
</feature>
<gene>
    <name evidence="2" type="ORF">BDN70DRAFT_892146</name>
</gene>
<feature type="region of interest" description="Disordered" evidence="1">
    <location>
        <begin position="2100"/>
        <end position="2152"/>
    </location>
</feature>
<comment type="caution">
    <text evidence="2">The sequence shown here is derived from an EMBL/GenBank/DDBJ whole genome shotgun (WGS) entry which is preliminary data.</text>
</comment>
<feature type="compositionally biased region" description="Basic and acidic residues" evidence="1">
    <location>
        <begin position="438"/>
        <end position="451"/>
    </location>
</feature>
<reference evidence="2" key="1">
    <citation type="submission" date="2020-11" db="EMBL/GenBank/DDBJ databases">
        <authorList>
            <consortium name="DOE Joint Genome Institute"/>
            <person name="Ahrendt S."/>
            <person name="Riley R."/>
            <person name="Andreopoulos W."/>
            <person name="Labutti K."/>
            <person name="Pangilinan J."/>
            <person name="Ruiz-Duenas F.J."/>
            <person name="Barrasa J.M."/>
            <person name="Sanchez-Garcia M."/>
            <person name="Camarero S."/>
            <person name="Miyauchi S."/>
            <person name="Serrano A."/>
            <person name="Linde D."/>
            <person name="Babiker R."/>
            <person name="Drula E."/>
            <person name="Ayuso-Fernandez I."/>
            <person name="Pacheco R."/>
            <person name="Padilla G."/>
            <person name="Ferreira P."/>
            <person name="Barriuso J."/>
            <person name="Kellner H."/>
            <person name="Castanera R."/>
            <person name="Alfaro M."/>
            <person name="Ramirez L."/>
            <person name="Pisabarro A.G."/>
            <person name="Kuo A."/>
            <person name="Tritt A."/>
            <person name="Lipzen A."/>
            <person name="He G."/>
            <person name="Yan M."/>
            <person name="Ng V."/>
            <person name="Cullen D."/>
            <person name="Martin F."/>
            <person name="Rosso M.-N."/>
            <person name="Henrissat B."/>
            <person name="Hibbett D."/>
            <person name="Martinez A.T."/>
            <person name="Grigoriev I.V."/>
        </authorList>
    </citation>
    <scope>NUCLEOTIDE SEQUENCE</scope>
    <source>
        <strain evidence="2">CIRM-BRFM 674</strain>
    </source>
</reference>
<feature type="compositionally biased region" description="Low complexity" evidence="1">
    <location>
        <begin position="495"/>
        <end position="532"/>
    </location>
</feature>
<feature type="region of interest" description="Disordered" evidence="1">
    <location>
        <begin position="1597"/>
        <end position="1621"/>
    </location>
</feature>
<feature type="region of interest" description="Disordered" evidence="1">
    <location>
        <begin position="759"/>
        <end position="808"/>
    </location>
</feature>
<feature type="region of interest" description="Disordered" evidence="1">
    <location>
        <begin position="381"/>
        <end position="729"/>
    </location>
</feature>
<feature type="region of interest" description="Disordered" evidence="1">
    <location>
        <begin position="1934"/>
        <end position="1954"/>
    </location>
</feature>
<feature type="compositionally biased region" description="Low complexity" evidence="1">
    <location>
        <begin position="555"/>
        <end position="585"/>
    </location>
</feature>
<feature type="region of interest" description="Disordered" evidence="1">
    <location>
        <begin position="2341"/>
        <end position="2416"/>
    </location>
</feature>
<name>A0A9P5Z8M0_9AGAR</name>
<feature type="compositionally biased region" description="Polar residues" evidence="1">
    <location>
        <begin position="1858"/>
        <end position="1875"/>
    </location>
</feature>
<dbReference type="EMBL" id="MU155159">
    <property type="protein sequence ID" value="KAF9482957.1"/>
    <property type="molecule type" value="Genomic_DNA"/>
</dbReference>
<proteinExistence type="predicted"/>
<dbReference type="OrthoDB" id="2563277at2759"/>
<feature type="region of interest" description="Disordered" evidence="1">
    <location>
        <begin position="2465"/>
        <end position="2541"/>
    </location>
</feature>
<feature type="compositionally biased region" description="Low complexity" evidence="1">
    <location>
        <begin position="921"/>
        <end position="930"/>
    </location>
</feature>
<feature type="region of interest" description="Disordered" evidence="1">
    <location>
        <begin position="969"/>
        <end position="1107"/>
    </location>
</feature>
<feature type="region of interest" description="Disordered" evidence="1">
    <location>
        <begin position="1391"/>
        <end position="1437"/>
    </location>
</feature>
<feature type="compositionally biased region" description="Low complexity" evidence="1">
    <location>
        <begin position="2392"/>
        <end position="2413"/>
    </location>
</feature>
<evidence type="ECO:0000313" key="2">
    <source>
        <dbReference type="EMBL" id="KAF9482957.1"/>
    </source>
</evidence>
<feature type="compositionally biased region" description="Low complexity" evidence="1">
    <location>
        <begin position="464"/>
        <end position="488"/>
    </location>
</feature>
<feature type="compositionally biased region" description="Low complexity" evidence="1">
    <location>
        <begin position="774"/>
        <end position="790"/>
    </location>
</feature>
<sequence>MMTRNNNNSTARPQTQTHIQTPHSNPTVPSIRLISATPSAAGSSADGSIDASYNRSLEEAWAAIANANAANAALAPKTAAGGENGARKRLVPKKSKLSLLGMGIGLGSSSASTTTTTKQTKERARDFSDIARRVGADMSARGGFEIYVDPEVGGDGDGEAVVVVKKKKSRGALDGMSWGAREVTNVPKALGKEGKEGGGAKEKGGGLLKVKVEEGQKWWSIGRGRKDSKEDKKDKENKISHQPIEYIHDPHPRSKTPDLFKPSKDASRARFNSLDSGVLLNGPINMGPAPVEERFASSASAERLVAAPPASVREPASRSATPTATATFSRSATPTISGFLAPPATLGVPGQQQQQGSIALRAMRSVRSLARIGSWAQLKNMPAEEGEVEVVKEEKKEKEKGKGEKDKKEKKDKKKKEKKESGEEGKEKKDKKKKSTKKDKSAEKETEKEKAQSTVRLSSSSFEAGALTSSPGPAPAAAPSQAAMAQTLGPKKHSILGLGLPSSLRLPSATRVVSTSSSASSNAGIAIGTIGAPQRLSADYAKPRSSLTGTIGRPASQMSATSSAGSSLRPLSTTSSSHSRSSRSSAGSVRWDEEGLETVREQRRLERAASAAGKDEKTERRTSRESKHSVEGRRRTPLTSVFPEVAPSEEEGMDIGAEREERRGSYPILTIEEATADGHGPPDDDEEIMEEDEGSVEEEVAVSQAATPVKKARPRPLSEQLLGKSRPKPMYEDEEGVLSILDAATNDLALLINNLDLQATPSTPGDLTPLRPLSASADATPSDASQSQSQTPTLSLKKARRNVADSPLKTLRKNQLATMSSVSSLRPYAQSRAFTKPANVVGSGPLSLLPPAIIEETRPLAIKNSANKLSSNNNNANAALISQQIAPWETLLQGLSPVREKVRALNAKATPSPSAKAGLNSSVSSTQSHSTFRPGHKRTMTPAPEPEPEPVFQPLRPARSRLVFPKPKASGLFSKAPTAEPVKKAAEVKASSNNDDMDIDELEVGRGSLTPVFKRIHEDEQERERERKRSSRGSLLPPLDLSSRPLSSSRSSRGSRTSTKRGSVESRAPIGREARRVLGMSGTMGGSDVSMYNGPEPDASDPDSDVPDELRYILRAGSALDNRASVYGEDMDEDYDDALNHLHHHGGQEDEEDHTMDIERSQSTFDDGPPSIPLPVFRAALITDDDEHRGVSESPISLTSDENNTKASFDWTGELHALNSSGASDRRSFVEQLEHAFKTPAKVDLRYAFADSLLQVPAPPVPALPIPPVPRIRTAIALQADESTSSMGEGDEDEEGMEEDYDSGALEGVVDLGNGSSGLLLEGNVDGGERLVDVRMPTLGMSMFEDTTGAQNAKDSMNMAQESQSRSRFDMFPTSADAEMNVRIVDVSEPSMFDKEGDGSAPSFEDPTEDSIFDDDSVSPNGAKRPSDGELDRSFRFGGVPRLESSVSLELGLNEKEKANERPLTLSDIIPPPSHARALSECSLSMEDNSSVLREIDALINIPFARIVPAAGTASSNATSTTTNGAASKVQLPQGQGQARERNQQQQQQAQQAVNRRSIYKGPSRPTSGISFTGLGDSFEEARRNFEFTSERPAFYPPPAASRAYNHARHPSRTGRRARHAKMESVFSIASVSSYGHVIRPGSSDPFQYADALHHRLDESEENYTVGMSVMSDLEDTFAFRRGEGVVVPSSLRYFGGAGGAGAGGMNMNGGGRRRERVESDASTFSFHAPMPSLGVRGHRRRESNMSTSSIAPPISLFNRPYPHGIGHRRNDSTASNSSMGHHSYSYSHSYSYARHSQAWKPAGHRRDMSTDSVSMGSEFSVAAYSYIGRPGVGEKMFDRPGVGEKMFDAQAELGPLTSITASPPESTSRSTFSLAQEHHHHQQHQHQQLEITEAYDSLPYDSIMDEERRFDDEDSLFERTRWEEVQRDSVESDEVFGDYPPERHVVDAGGNRLRPPLIQSHRWSMYTSDNTTGVLYGSDKSGVVGEEDTMLSMLGGGQAPVHRQSILESPCPRVEKRKHSAMQGLRMFKGKPLEEYESPSKARIVEKPSIASTSSFQFGGERMIKAQRGLLERQSLEDSALIADGEDLASAYFSAPVFTRPAPTTRSRSSTCTTSSSGSVSGSDTPPLSTGGETPPLMHQSDASSISEGSQSSIDLSQINIALSNATSPVSGLHRVRARARGAGHRRRYSNAQQCMSRSSVYETIEEDVELTGRLQQQQQQQQQAGGSPALSLLASTKKGEDSPTTRQAVFIVDGDTATYDAHAESCHEESIWDDERGIIALRKYYALRDEAQTTVTESRRMWSDTPFSLFAIQTFQAPAEPAGMQALLEYSVQNYGPLPSELRPRRMRSRTSSRPSPYPHGRLSKIAASPEQIRTAKSTISPENARKRTTTTTTTTTTVTVTKESKTSTGTVDSQRTPVLQPKLLANKNINVASAAPALGELKPFSPLVMDVEPKRENAYGLAPHARPRVGSGARRTALGWSKRSTGTAKSSSDKKENVVAAGTIMTPGDNLRLNRPRPRGRPTPGGRTPAAQNRSIRI</sequence>
<feature type="region of interest" description="Disordered" evidence="1">
    <location>
        <begin position="221"/>
        <end position="255"/>
    </location>
</feature>
<feature type="compositionally biased region" description="Low complexity" evidence="1">
    <location>
        <begin position="317"/>
        <end position="335"/>
    </location>
</feature>
<feature type="compositionally biased region" description="Basic residues" evidence="1">
    <location>
        <begin position="1606"/>
        <end position="1620"/>
    </location>
</feature>
<feature type="compositionally biased region" description="Acidic residues" evidence="1">
    <location>
        <begin position="683"/>
        <end position="700"/>
    </location>
</feature>
<feature type="compositionally biased region" description="Basic and acidic residues" evidence="1">
    <location>
        <begin position="1015"/>
        <end position="1027"/>
    </location>
</feature>
<feature type="compositionally biased region" description="Basic and acidic residues" evidence="1">
    <location>
        <begin position="590"/>
        <end position="634"/>
    </location>
</feature>